<dbReference type="Gene3D" id="3.40.50.2000">
    <property type="entry name" value="Glycogen Phosphorylase B"/>
    <property type="match status" value="2"/>
</dbReference>
<evidence type="ECO:0000256" key="1">
    <source>
        <dbReference type="ARBA" id="ARBA00006739"/>
    </source>
</evidence>
<dbReference type="InterPro" id="IPR001173">
    <property type="entry name" value="Glyco_trans_2-like"/>
</dbReference>
<evidence type="ECO:0000313" key="4">
    <source>
        <dbReference type="EMBL" id="WNR43877.1"/>
    </source>
</evidence>
<accession>A0AA96LL40</accession>
<dbReference type="Proteomes" id="UP001304650">
    <property type="component" value="Chromosome"/>
</dbReference>
<dbReference type="PANTHER" id="PTHR22916">
    <property type="entry name" value="GLYCOSYLTRANSFERASE"/>
    <property type="match status" value="1"/>
</dbReference>
<dbReference type="SUPFAM" id="SSF53448">
    <property type="entry name" value="Nucleotide-diphospho-sugar transferases"/>
    <property type="match status" value="1"/>
</dbReference>
<dbReference type="Pfam" id="PF00534">
    <property type="entry name" value="Glycos_transf_1"/>
    <property type="match status" value="1"/>
</dbReference>
<proteinExistence type="inferred from homology"/>
<keyword evidence="4" id="KW-0808">Transferase</keyword>
<dbReference type="InterPro" id="IPR001296">
    <property type="entry name" value="Glyco_trans_1"/>
</dbReference>
<sequence length="748" mass="86146">MNCFKPLVTIIIPVYNGSNYIKEAIESALAQTYENIEIIVVNDGSNDDGKTEEIALTYGDRIKYFSKENGGTSTALNLGIKNMKGEYFSWLSHDDTYYPEKIEMQITELSKLSEKNTIMMSDLDGIDENYKKIYKTNYNEHIKQYPPRENSRIHPIIYNQTHGCTLLIPKVCFDTVGLFDEKELVAQDFEFFYRAFLEFPHKLISKVLVTARDSSNRQGRRSKSRGDQEYSKLFIKIIENLNDDELKSLAPSRIEFYMDMLNFFKDAEYSIALEYIRNKMFSNLQISSYDLLGSRFNGHDLHNYLRENGINAKQLVLNKLSDDDTTFQYNFDAPNGSKELLQQSIFLDADIVHMHLIHNIIDTNYLPIISRLKPTILSLHDPFFLGGHCVHHFDCKKWKTHCFDCSYLDKDFKLFNDITALNFALKKDAIQNSDIVAIVASKWMLRKVEESPVWNGKKVYYLPFGIDQSLFKPGDKIAERNKLKIPTEDTVLMFRSDTVEFKGLDIIINALASLSNKKNITLITVGKKGLLRDLTNMFNIIEYDWINNDETMVSLYQACDIFLMPSRQESFGLMAIEAMSCGKMVLTIEGEGTALPEVINAPFCGVSVKEEDYPKELARLIESKFEVLDRGNKCADYARVNYSKDKYVNEMIQIYSEVIESKKYDDDTKILLQQLKKYPNDNFMVSGNKSVVAVQEIIRKNERLKKGVRVCARAAWNVITILNLKSVVTSTRLYSKLYKNGTIDKLRG</sequence>
<dbReference type="SUPFAM" id="SSF53756">
    <property type="entry name" value="UDP-Glycosyltransferase/glycogen phosphorylase"/>
    <property type="match status" value="1"/>
</dbReference>
<dbReference type="KEGG" id="proo:MJB10_22715"/>
<dbReference type="Gene3D" id="3.90.550.10">
    <property type="entry name" value="Spore Coat Polysaccharide Biosynthesis Protein SpsA, Chain A"/>
    <property type="match status" value="1"/>
</dbReference>
<evidence type="ECO:0000259" key="3">
    <source>
        <dbReference type="Pfam" id="PF00535"/>
    </source>
</evidence>
<name>A0AA96LL40_9BACL</name>
<keyword evidence="4" id="KW-0328">Glycosyltransferase</keyword>
<dbReference type="InterPro" id="IPR029044">
    <property type="entry name" value="Nucleotide-diphossugar_trans"/>
</dbReference>
<reference evidence="4" key="1">
    <citation type="submission" date="2022-02" db="EMBL/GenBank/DDBJ databases">
        <title>Paenibacillus sp. MBLB1832 Whole Genome Shotgun Sequencing.</title>
        <authorList>
            <person name="Hwang C.Y."/>
            <person name="Cho E.-S."/>
            <person name="Seo M.-J."/>
        </authorList>
    </citation>
    <scope>NUCLEOTIDE SEQUENCE</scope>
    <source>
        <strain evidence="4">MBLB1832</strain>
    </source>
</reference>
<comment type="similarity">
    <text evidence="1">Belongs to the glycosyltransferase 2 family.</text>
</comment>
<evidence type="ECO:0000313" key="5">
    <source>
        <dbReference type="Proteomes" id="UP001304650"/>
    </source>
</evidence>
<feature type="domain" description="Glycosyltransferase 2-like" evidence="3">
    <location>
        <begin position="9"/>
        <end position="167"/>
    </location>
</feature>
<keyword evidence="5" id="KW-1185">Reference proteome</keyword>
<protein>
    <submittedName>
        <fullName evidence="4">Glycosyltransferase</fullName>
        <ecNumber evidence="4">2.4.-.-</ecNumber>
    </submittedName>
</protein>
<dbReference type="Pfam" id="PF00535">
    <property type="entry name" value="Glycos_transf_2"/>
    <property type="match status" value="1"/>
</dbReference>
<organism evidence="4 5">
    <name type="scientific">Paenibacillus roseopurpureus</name>
    <dbReference type="NCBI Taxonomy" id="2918901"/>
    <lineage>
        <taxon>Bacteria</taxon>
        <taxon>Bacillati</taxon>
        <taxon>Bacillota</taxon>
        <taxon>Bacilli</taxon>
        <taxon>Bacillales</taxon>
        <taxon>Paenibacillaceae</taxon>
        <taxon>Paenibacillus</taxon>
    </lineage>
</organism>
<dbReference type="RefSeq" id="WP_314798812.1">
    <property type="nucleotide sequence ID" value="NZ_CP130319.1"/>
</dbReference>
<gene>
    <name evidence="4" type="ORF">MJB10_22715</name>
</gene>
<evidence type="ECO:0000259" key="2">
    <source>
        <dbReference type="Pfam" id="PF00534"/>
    </source>
</evidence>
<dbReference type="EMBL" id="CP130319">
    <property type="protein sequence ID" value="WNR43877.1"/>
    <property type="molecule type" value="Genomic_DNA"/>
</dbReference>
<dbReference type="EC" id="2.4.-.-" evidence="4"/>
<dbReference type="PANTHER" id="PTHR22916:SF3">
    <property type="entry name" value="UDP-GLCNAC:BETAGAL BETA-1,3-N-ACETYLGLUCOSAMINYLTRANSFERASE-LIKE PROTEIN 1"/>
    <property type="match status" value="1"/>
</dbReference>
<feature type="domain" description="Glycosyl transferase family 1" evidence="2">
    <location>
        <begin position="476"/>
        <end position="638"/>
    </location>
</feature>
<dbReference type="GO" id="GO:0016758">
    <property type="term" value="F:hexosyltransferase activity"/>
    <property type="evidence" value="ECO:0007669"/>
    <property type="project" value="UniProtKB-ARBA"/>
</dbReference>
<dbReference type="AlphaFoldDB" id="A0AA96LL40"/>